<name>A0A138ZYL8_GONPJ</name>
<dbReference type="GO" id="GO:0005737">
    <property type="term" value="C:cytoplasm"/>
    <property type="evidence" value="ECO:0007669"/>
    <property type="project" value="TreeGrafter"/>
</dbReference>
<dbReference type="Pfam" id="PF01841">
    <property type="entry name" value="Transglut_core"/>
    <property type="match status" value="1"/>
</dbReference>
<evidence type="ECO:0000259" key="1">
    <source>
        <dbReference type="Pfam" id="PF01841"/>
    </source>
</evidence>
<dbReference type="PANTHER" id="PTHR46333:SF2">
    <property type="entry name" value="CYTOKINESIS PROTEIN 3"/>
    <property type="match status" value="1"/>
</dbReference>
<dbReference type="OrthoDB" id="2154158at2759"/>
<evidence type="ECO:0000313" key="2">
    <source>
        <dbReference type="EMBL" id="KXS09571.1"/>
    </source>
</evidence>
<feature type="domain" description="Transglutaminase-like" evidence="1">
    <location>
        <begin position="166"/>
        <end position="264"/>
    </location>
</feature>
<sequence length="444" mass="49016">MWCGFVEGTHRFGSFPRDCVEVLDNDPAERLPEHRRLFLPQYMAGTTARIRESAHLHHTSAEKPVVKKSAPPTLPTRHVTEAHIQSYIPAVEKVRTSTVAQLEFHPRLGDVDFSKFDYTAIDQAARSVPVEATQSISGLARCLTQTVPQNAFPELPEPTASLLPLLRAVFVWAADTITYDVDIYNHGSTGPQSPDDVLRNRTAVCEGYANLLMAIFGAMGIGSDVVTKVSGCAKGVGFGAGQTEVEKDPYGQPTNHAWIVCWLNGSPRVLDATWGSGFAEQSSSGYTFKRFFNSLYFLMDPRQAIYSHFPANSSLQCLRPEVTEDDFLSLPIARPQFFKHNAVITSGRNIVTGSLIDAPENGDAFVTLYLTVPAHTGKPRVRGLMRYPLRRDQWTGKPVEGSGALSRDGVFTRYDGVGNVGSSSRIWMVSLLFRFTAWSRRSIG</sequence>
<dbReference type="EMBL" id="KQ965858">
    <property type="protein sequence ID" value="KXS09571.1"/>
    <property type="molecule type" value="Genomic_DNA"/>
</dbReference>
<dbReference type="Gene3D" id="3.10.620.30">
    <property type="match status" value="1"/>
</dbReference>
<gene>
    <name evidence="2" type="ORF">M427DRAFT_220034</name>
</gene>
<proteinExistence type="predicted"/>
<reference evidence="2 3" key="1">
    <citation type="journal article" date="2015" name="Genome Biol. Evol.">
        <title>Phylogenomic analyses indicate that early fungi evolved digesting cell walls of algal ancestors of land plants.</title>
        <authorList>
            <person name="Chang Y."/>
            <person name="Wang S."/>
            <person name="Sekimoto S."/>
            <person name="Aerts A.L."/>
            <person name="Choi C."/>
            <person name="Clum A."/>
            <person name="LaButti K.M."/>
            <person name="Lindquist E.A."/>
            <person name="Yee Ngan C."/>
            <person name="Ohm R.A."/>
            <person name="Salamov A.A."/>
            <person name="Grigoriev I.V."/>
            <person name="Spatafora J.W."/>
            <person name="Berbee M.L."/>
        </authorList>
    </citation>
    <scope>NUCLEOTIDE SEQUENCE [LARGE SCALE GENOMIC DNA]</scope>
    <source>
        <strain evidence="2 3">JEL478</strain>
    </source>
</reference>
<dbReference type="AlphaFoldDB" id="A0A138ZYL8"/>
<dbReference type="PANTHER" id="PTHR46333">
    <property type="entry name" value="CYTOKINESIS PROTEIN 3"/>
    <property type="match status" value="1"/>
</dbReference>
<dbReference type="SUPFAM" id="SSF54001">
    <property type="entry name" value="Cysteine proteinases"/>
    <property type="match status" value="1"/>
</dbReference>
<evidence type="ECO:0000313" key="3">
    <source>
        <dbReference type="Proteomes" id="UP000070544"/>
    </source>
</evidence>
<dbReference type="STRING" id="1344416.A0A138ZYL8"/>
<protein>
    <recommendedName>
        <fullName evidence="1">Transglutaminase-like domain-containing protein</fullName>
    </recommendedName>
</protein>
<accession>A0A138ZYL8</accession>
<dbReference type="InterPro" id="IPR052557">
    <property type="entry name" value="CAP/Cytokinesis_protein"/>
</dbReference>
<dbReference type="InterPro" id="IPR002931">
    <property type="entry name" value="Transglutaminase-like"/>
</dbReference>
<keyword evidence="3" id="KW-1185">Reference proteome</keyword>
<dbReference type="Proteomes" id="UP000070544">
    <property type="component" value="Unassembled WGS sequence"/>
</dbReference>
<dbReference type="InterPro" id="IPR038765">
    <property type="entry name" value="Papain-like_cys_pep_sf"/>
</dbReference>
<organism evidence="2 3">
    <name type="scientific">Gonapodya prolifera (strain JEL478)</name>
    <name type="common">Monoblepharis prolifera</name>
    <dbReference type="NCBI Taxonomy" id="1344416"/>
    <lineage>
        <taxon>Eukaryota</taxon>
        <taxon>Fungi</taxon>
        <taxon>Fungi incertae sedis</taxon>
        <taxon>Chytridiomycota</taxon>
        <taxon>Chytridiomycota incertae sedis</taxon>
        <taxon>Monoblepharidomycetes</taxon>
        <taxon>Monoblepharidales</taxon>
        <taxon>Gonapodyaceae</taxon>
        <taxon>Gonapodya</taxon>
    </lineage>
</organism>